<dbReference type="PANTHER" id="PTHR40045:SF1">
    <property type="entry name" value="YQCI_YCGG FAMILY PROTEIN"/>
    <property type="match status" value="1"/>
</dbReference>
<gene>
    <name evidence="1" type="ORF">CBW57_15675</name>
</gene>
<protein>
    <recommendedName>
        <fullName evidence="3">YqcI/YcgG family protein</fullName>
    </recommendedName>
</protein>
<dbReference type="NCBIfam" id="NF041366">
    <property type="entry name" value="GntA_guanitoxin"/>
    <property type="match status" value="1"/>
</dbReference>
<organism evidence="1 2">
    <name type="scientific">Yersinia intermedia</name>
    <dbReference type="NCBI Taxonomy" id="631"/>
    <lineage>
        <taxon>Bacteria</taxon>
        <taxon>Pseudomonadati</taxon>
        <taxon>Pseudomonadota</taxon>
        <taxon>Gammaproteobacteria</taxon>
        <taxon>Enterobacterales</taxon>
        <taxon>Yersiniaceae</taxon>
        <taxon>Yersinia</taxon>
    </lineage>
</organism>
<name>A0A208ZVQ0_YERIN</name>
<reference evidence="1 2" key="1">
    <citation type="submission" date="2017-05" db="EMBL/GenBank/DDBJ databases">
        <title>Whole genome sequencing of Yersinia kristensenii.</title>
        <authorList>
            <person name="Campioni F."/>
        </authorList>
    </citation>
    <scope>NUCLEOTIDE SEQUENCE [LARGE SCALE GENOMIC DNA]</scope>
    <source>
        <strain evidence="1 2">CFSAN060536</strain>
    </source>
</reference>
<dbReference type="AlphaFoldDB" id="A0A208ZVQ0"/>
<dbReference type="RefSeq" id="WP_087816330.1">
    <property type="nucleotide sequence ID" value="NZ_CBCPKE010000010.1"/>
</dbReference>
<dbReference type="InterPro" id="IPR014988">
    <property type="entry name" value="Uncharacterised_YqcI/YcgG"/>
</dbReference>
<dbReference type="PANTHER" id="PTHR40045">
    <property type="entry name" value="YCGG FAMILY PROTEIN"/>
    <property type="match status" value="1"/>
</dbReference>
<dbReference type="Proteomes" id="UP000196440">
    <property type="component" value="Unassembled WGS sequence"/>
</dbReference>
<dbReference type="EMBL" id="NHOI01000025">
    <property type="protein sequence ID" value="OVZ84561.1"/>
    <property type="molecule type" value="Genomic_DNA"/>
</dbReference>
<dbReference type="Pfam" id="PF08892">
    <property type="entry name" value="YqcI_YcgG"/>
    <property type="match status" value="1"/>
</dbReference>
<accession>A0A208ZVQ0</accession>
<sequence>MSRIDIPVTNSPEVFDKLLSFIESDTFACIGAKTAYYLKTVVHRDCCDDNKATLEDAYGFLSKFAVIREELSKTNATFVLTFSDRTFQSEVEFEVFTWETLNRLHELDTQAGYGWSEECSSDPESPNFGFSLIGEPFFIVGLHPNSSRLSRRAPFPALVFNSHLQFRHLKAVGTFQKMQKEIRQRDIKIQGTLNPNLSDFGEQSEARQYAGNATQKKWSCPFSKKI</sequence>
<evidence type="ECO:0008006" key="3">
    <source>
        <dbReference type="Google" id="ProtNLM"/>
    </source>
</evidence>
<evidence type="ECO:0000313" key="1">
    <source>
        <dbReference type="EMBL" id="OVZ84561.1"/>
    </source>
</evidence>
<proteinExistence type="predicted"/>
<evidence type="ECO:0000313" key="2">
    <source>
        <dbReference type="Proteomes" id="UP000196440"/>
    </source>
</evidence>
<comment type="caution">
    <text evidence="1">The sequence shown here is derived from an EMBL/GenBank/DDBJ whole genome shotgun (WGS) entry which is preliminary data.</text>
</comment>